<dbReference type="Pfam" id="PF26639">
    <property type="entry name" value="Het-6_barrel"/>
    <property type="match status" value="1"/>
</dbReference>
<dbReference type="PANTHER" id="PTHR24148:SF73">
    <property type="entry name" value="HET DOMAIN PROTEIN (AFU_ORTHOLOGUE AFUA_8G01020)"/>
    <property type="match status" value="1"/>
</dbReference>
<protein>
    <recommendedName>
        <fullName evidence="2">Heterokaryon incompatibility domain-containing protein</fullName>
    </recommendedName>
</protein>
<sequence>MGLGSTLKRKLGKKSKGTNTPGSQETESLQGSQAKTVTGPAKTPDGSNTPTSQERRDLQGIQDKGKTAVGSEQVKSATGPGIALSNPRIVGPPRDVSEVELGFQQIHHPLDLQTAFEYRPLQEGQIRLLKIVLPGIYPWCSLEDHYIDNAPPYAAMSYAWGRPIMTRAMFCQYYNENMASFSISEHILEALNNLHGYVPHGSLIWIDGICINQKDPVEKAAQVALIPRIFSRAQKVLCWLGKHADQSDLVIPNLPRLAEAVEQAGPQGTLSIQPADAALWVATAKFFRRPWFHRLWVVPEILMARELVLVCGDKAVSWNGFRAAVARLTAISLNFAEPGLAEHFDSGGRGIVELGRWRDRIQGLVETEFSTHEFIRLLLWSCQRQVTEPVDRVWALAGLAPPHMRQAIAHLADYSDHARSNFHNTYKAFVRAFLLHDERLSLLALVALLPRHPNVPSWCPNFSHFLEMRQEGIVQLWHKRYNAGYTDDLPYKPDVLFLSPELNQLKVRGFVIDKIHRVGTLVNKANRGVGNDQRLLYDSWCWEVAKTVYGDYKEALDAHSRTLIADRWDHVRHMLSRDGNADGCSVPDLMSVYVAWVKSLQDGFQPDAESVEMQEAVGMFEEFCRITILRCYVSTEGGRVGLAPHAVKTGDLACIFYGADTPYIVRRTEDGSRVMLVGDAYVHGIMYGEALTMAPSAGRGPDEEFVIE</sequence>
<dbReference type="Proteomes" id="UP000234254">
    <property type="component" value="Unassembled WGS sequence"/>
</dbReference>
<dbReference type="OrthoDB" id="2157530at2759"/>
<evidence type="ECO:0000313" key="3">
    <source>
        <dbReference type="EMBL" id="PKY04895.1"/>
    </source>
</evidence>
<name>A0A2I1D4V0_ASPC2</name>
<dbReference type="RefSeq" id="XP_024693489.1">
    <property type="nucleotide sequence ID" value="XM_024840154.1"/>
</dbReference>
<dbReference type="GeneID" id="36547678"/>
<dbReference type="PANTHER" id="PTHR24148">
    <property type="entry name" value="ANKYRIN REPEAT DOMAIN-CONTAINING PROTEIN 39 HOMOLOG-RELATED"/>
    <property type="match status" value="1"/>
</dbReference>
<comment type="caution">
    <text evidence="3">The sequence shown here is derived from an EMBL/GenBank/DDBJ whole genome shotgun (WGS) entry which is preliminary data.</text>
</comment>
<dbReference type="Pfam" id="PF06985">
    <property type="entry name" value="HET"/>
    <property type="match status" value="1"/>
</dbReference>
<dbReference type="AlphaFoldDB" id="A0A2I1D4V0"/>
<reference evidence="3" key="1">
    <citation type="submission" date="2016-12" db="EMBL/GenBank/DDBJ databases">
        <title>The genomes of Aspergillus section Nigri reveals drivers in fungal speciation.</title>
        <authorList>
            <consortium name="DOE Joint Genome Institute"/>
            <person name="Vesth T.C."/>
            <person name="Nybo J."/>
            <person name="Theobald S."/>
            <person name="Brandl J."/>
            <person name="Frisvad J.C."/>
            <person name="Nielsen K.F."/>
            <person name="Lyhne E.K."/>
            <person name="Kogle M.E."/>
            <person name="Kuo A."/>
            <person name="Riley R."/>
            <person name="Clum A."/>
            <person name="Nolan M."/>
            <person name="Lipzen A."/>
            <person name="Salamov A."/>
            <person name="Henrissat B."/>
            <person name="Wiebenga A."/>
            <person name="De vries R.P."/>
            <person name="Grigoriev I.V."/>
            <person name="Mortensen U.H."/>
            <person name="Andersen M.R."/>
            <person name="Baker S.E."/>
        </authorList>
    </citation>
    <scope>NUCLEOTIDE SEQUENCE</scope>
    <source>
        <strain evidence="3">IBT 28561</strain>
    </source>
</reference>
<accession>A0A2I1D4V0</accession>
<dbReference type="InterPro" id="IPR010730">
    <property type="entry name" value="HET"/>
</dbReference>
<keyword evidence="4" id="KW-1185">Reference proteome</keyword>
<evidence type="ECO:0000256" key="1">
    <source>
        <dbReference type="SAM" id="MobiDB-lite"/>
    </source>
</evidence>
<evidence type="ECO:0000313" key="4">
    <source>
        <dbReference type="Proteomes" id="UP000234254"/>
    </source>
</evidence>
<dbReference type="VEuPathDB" id="FungiDB:P168DRAFT_317933"/>
<feature type="domain" description="Heterokaryon incompatibility" evidence="2">
    <location>
        <begin position="153"/>
        <end position="300"/>
    </location>
</feature>
<evidence type="ECO:0000259" key="2">
    <source>
        <dbReference type="Pfam" id="PF06985"/>
    </source>
</evidence>
<organism evidence="3 4">
    <name type="scientific">Aspergillus campestris (strain IBT 28561)</name>
    <dbReference type="NCBI Taxonomy" id="1392248"/>
    <lineage>
        <taxon>Eukaryota</taxon>
        <taxon>Fungi</taxon>
        <taxon>Dikarya</taxon>
        <taxon>Ascomycota</taxon>
        <taxon>Pezizomycotina</taxon>
        <taxon>Eurotiomycetes</taxon>
        <taxon>Eurotiomycetidae</taxon>
        <taxon>Eurotiales</taxon>
        <taxon>Aspergillaceae</taxon>
        <taxon>Aspergillus</taxon>
        <taxon>Aspergillus subgen. Circumdati</taxon>
    </lineage>
</organism>
<feature type="compositionally biased region" description="Basic residues" evidence="1">
    <location>
        <begin position="7"/>
        <end position="16"/>
    </location>
</feature>
<gene>
    <name evidence="3" type="ORF">P168DRAFT_317933</name>
</gene>
<feature type="compositionally biased region" description="Basic and acidic residues" evidence="1">
    <location>
        <begin position="53"/>
        <end position="66"/>
    </location>
</feature>
<feature type="region of interest" description="Disordered" evidence="1">
    <location>
        <begin position="1"/>
        <end position="90"/>
    </location>
</feature>
<feature type="compositionally biased region" description="Polar residues" evidence="1">
    <location>
        <begin position="17"/>
        <end position="36"/>
    </location>
</feature>
<dbReference type="EMBL" id="MSFM01000005">
    <property type="protein sequence ID" value="PKY04895.1"/>
    <property type="molecule type" value="Genomic_DNA"/>
</dbReference>
<proteinExistence type="predicted"/>
<dbReference type="InterPro" id="IPR052895">
    <property type="entry name" value="HetReg/Transcr_Mod"/>
</dbReference>